<organism evidence="1 2">
    <name type="scientific">Lentzea sokolovensis</name>
    <dbReference type="NCBI Taxonomy" id="3095429"/>
    <lineage>
        <taxon>Bacteria</taxon>
        <taxon>Bacillati</taxon>
        <taxon>Actinomycetota</taxon>
        <taxon>Actinomycetes</taxon>
        <taxon>Pseudonocardiales</taxon>
        <taxon>Pseudonocardiaceae</taxon>
        <taxon>Lentzea</taxon>
    </lineage>
</organism>
<reference evidence="1 2" key="1">
    <citation type="submission" date="2023-11" db="EMBL/GenBank/DDBJ databases">
        <title>Lentzea sokolovensis, sp. nov., Lentzea kristufkii, sp. nov., and Lentzea miocenensis, sp. nov., rare actinobacteria from Sokolov Coal Basin, Miocene lacustrine sediment, Czech Republic.</title>
        <authorList>
            <person name="Lara A."/>
            <person name="Kotroba L."/>
            <person name="Nouioui I."/>
            <person name="Neumann-Schaal M."/>
            <person name="Mast Y."/>
            <person name="Chronakova A."/>
        </authorList>
    </citation>
    <scope>NUCLEOTIDE SEQUENCE [LARGE SCALE GENOMIC DNA]</scope>
    <source>
        <strain evidence="1 2">BCCO 10_0061</strain>
    </source>
</reference>
<dbReference type="EMBL" id="JAXAVU010000014">
    <property type="protein sequence ID" value="MDX8147582.1"/>
    <property type="molecule type" value="Genomic_DNA"/>
</dbReference>
<accession>A0ABU4V712</accession>
<proteinExistence type="predicted"/>
<evidence type="ECO:0000313" key="1">
    <source>
        <dbReference type="EMBL" id="MDX8147582.1"/>
    </source>
</evidence>
<dbReference type="RefSeq" id="WP_319979630.1">
    <property type="nucleotide sequence ID" value="NZ_JAXAVU010000014.1"/>
</dbReference>
<gene>
    <name evidence="1" type="ORF">SK854_36105</name>
</gene>
<protein>
    <submittedName>
        <fullName evidence="1">Uncharacterized protein</fullName>
    </submittedName>
</protein>
<dbReference type="Proteomes" id="UP001285352">
    <property type="component" value="Unassembled WGS sequence"/>
</dbReference>
<keyword evidence="2" id="KW-1185">Reference proteome</keyword>
<evidence type="ECO:0000313" key="2">
    <source>
        <dbReference type="Proteomes" id="UP001285352"/>
    </source>
</evidence>
<sequence>MQPERLSSTSPRFGTTRHAAEDFAQARLHAETTELLHQRQAAKRVAERSHDAVDCRELLSMLGLANLPASTALHA</sequence>
<comment type="caution">
    <text evidence="1">The sequence shown here is derived from an EMBL/GenBank/DDBJ whole genome shotgun (WGS) entry which is preliminary data.</text>
</comment>
<name>A0ABU4V712_9PSEU</name>